<reference evidence="10" key="1">
    <citation type="submission" date="2016-10" db="EMBL/GenBank/DDBJ databases">
        <authorList>
            <person name="Varghese N."/>
            <person name="Submissions S."/>
        </authorList>
    </citation>
    <scope>NUCLEOTIDE SEQUENCE [LARGE SCALE GENOMIC DNA]</scope>
    <source>
        <strain evidence="10">CGMCC 1.7655</strain>
    </source>
</reference>
<keyword evidence="10" id="KW-1185">Reference proteome</keyword>
<evidence type="ECO:0000256" key="5">
    <source>
        <dbReference type="ARBA" id="ARBA00048200"/>
    </source>
</evidence>
<dbReference type="InterPro" id="IPR029903">
    <property type="entry name" value="RmlD-like-bd"/>
</dbReference>
<dbReference type="Pfam" id="PF04321">
    <property type="entry name" value="RmlD_sub_bind"/>
    <property type="match status" value="1"/>
</dbReference>
<evidence type="ECO:0000313" key="9">
    <source>
        <dbReference type="EMBL" id="SDK82014.1"/>
    </source>
</evidence>
<protein>
    <recommendedName>
        <fullName evidence="4 6">dTDP-4-dehydrorhamnose reductase</fullName>
        <ecNumber evidence="3 6">1.1.1.133</ecNumber>
    </recommendedName>
</protein>
<organism evidence="9 10">
    <name type="scientific">Paracoccus chinensis</name>
    <dbReference type="NCBI Taxonomy" id="525640"/>
    <lineage>
        <taxon>Bacteria</taxon>
        <taxon>Pseudomonadati</taxon>
        <taxon>Pseudomonadota</taxon>
        <taxon>Alphaproteobacteria</taxon>
        <taxon>Rhodobacterales</taxon>
        <taxon>Paracoccaceae</taxon>
        <taxon>Paracoccus</taxon>
    </lineage>
</organism>
<dbReference type="GO" id="GO:0005829">
    <property type="term" value="C:cytosol"/>
    <property type="evidence" value="ECO:0007669"/>
    <property type="project" value="TreeGrafter"/>
</dbReference>
<comment type="similarity">
    <text evidence="2 6">Belongs to the dTDP-4-dehydrorhamnose reductase family.</text>
</comment>
<dbReference type="Gene3D" id="3.90.25.10">
    <property type="entry name" value="UDP-galactose 4-epimerase, domain 1"/>
    <property type="match status" value="1"/>
</dbReference>
<name>A0A1G9F0V0_9RHOB</name>
<sequence>MSFQSEGFDPLGPPLMRTPDPTGTSLPDGPPAMPELQLWGGCEYTVNRVGDRFFDQSVRSGHHDRIGDLRLFADLGLHALRYPVLWERVSPHHPGQNDFGWSDERMAEIRRLGLQPIVGLVHHGSGPAYTSLVEDSFAPGLAAHARATAERYPWVRDWTPVNEPLTTARFSCLYGHWYPHLLDEDACWLALLNQIDATRAAMREIRRVNPAARLVQTEDLGFCHATLPLTREATFENARRWLTWDLLCGSVVPGHPLWRRLAERGFESRLRAIAEDPCPPDVLGVNHYLTSERLIDHRITRYPGVGPSAESGGRYVNVEAVRTVSGALVGIEALLMQACNRYGRPLAITECHNGCTREEQARWFLQVWRAAERARAQGARIEAVTAWSLLGAYDWDRLVMTDAGHYECGVFDMRTGSPRPTAMAALLRALVRGDRPRHAAILDMPGWWDSDRRLWPCASPAPPSCPAAVAEPASDLACAQMDARPILVTGKSGTLGRMFAQLCDMRGLPFALTDRQVLAIHDADSVAAALDQFEPAAVINTAGLVDIDRAEAEPDLCFAANVEGPANLARACRDRGIGFVTFSSDQVFDGAKGSAYLEGDPTSPLNTYGRSKAEAERCVLDINPEALVIRTAAFFSPHDVHNFAVHAVESLRAGRSVTAAQDNFVSPTYVPDLVNATLDLLLDGESGIRHLATPGRLSWAEFARRIATGAGLDPALVDPVEAASLNLPAERPADAALASEHGQLLAGIDDAIERFLRDYPASAPQAY</sequence>
<keyword evidence="6" id="KW-0560">Oxidoreductase</keyword>
<gene>
    <name evidence="9" type="ORF">SAMN04487971_103200</name>
</gene>
<dbReference type="InterPro" id="IPR036291">
    <property type="entry name" value="NAD(P)-bd_dom_sf"/>
</dbReference>
<dbReference type="STRING" id="525640.SAMN04487971_103200"/>
<comment type="catalytic activity">
    <reaction evidence="5 6">
        <text>dTDP-beta-L-rhamnose + NADP(+) = dTDP-4-dehydro-beta-L-rhamnose + NADPH + H(+)</text>
        <dbReference type="Rhea" id="RHEA:21796"/>
        <dbReference type="ChEBI" id="CHEBI:15378"/>
        <dbReference type="ChEBI" id="CHEBI:57510"/>
        <dbReference type="ChEBI" id="CHEBI:57783"/>
        <dbReference type="ChEBI" id="CHEBI:58349"/>
        <dbReference type="ChEBI" id="CHEBI:62830"/>
        <dbReference type="EC" id="1.1.1.133"/>
    </reaction>
</comment>
<dbReference type="Gene3D" id="3.20.20.80">
    <property type="entry name" value="Glycosidases"/>
    <property type="match status" value="1"/>
</dbReference>
<dbReference type="EC" id="1.1.1.133" evidence="3 6"/>
<dbReference type="Gene3D" id="3.40.50.720">
    <property type="entry name" value="NAD(P)-binding Rossmann-like Domain"/>
    <property type="match status" value="1"/>
</dbReference>
<comment type="pathway">
    <text evidence="1 6">Carbohydrate biosynthesis; dTDP-L-rhamnose biosynthesis.</text>
</comment>
<dbReference type="SUPFAM" id="SSF51445">
    <property type="entry name" value="(Trans)glycosidases"/>
    <property type="match status" value="1"/>
</dbReference>
<evidence type="ECO:0000256" key="6">
    <source>
        <dbReference type="RuleBase" id="RU364082"/>
    </source>
</evidence>
<dbReference type="InterPro" id="IPR005913">
    <property type="entry name" value="dTDP_dehydrorham_reduct"/>
</dbReference>
<feature type="domain" description="RmlD-like substrate binding" evidence="8">
    <location>
        <begin position="486"/>
        <end position="745"/>
    </location>
</feature>
<accession>A0A1G9F0V0</accession>
<dbReference type="GO" id="GO:0008831">
    <property type="term" value="F:dTDP-4-dehydrorhamnose reductase activity"/>
    <property type="evidence" value="ECO:0007669"/>
    <property type="project" value="UniProtKB-EC"/>
</dbReference>
<comment type="cofactor">
    <cofactor evidence="6">
        <name>Mg(2+)</name>
        <dbReference type="ChEBI" id="CHEBI:18420"/>
    </cofactor>
    <text evidence="6">Binds 1 Mg(2+) ion per monomer.</text>
</comment>
<dbReference type="SUPFAM" id="SSF51735">
    <property type="entry name" value="NAD(P)-binding Rossmann-fold domains"/>
    <property type="match status" value="1"/>
</dbReference>
<evidence type="ECO:0000256" key="1">
    <source>
        <dbReference type="ARBA" id="ARBA00004781"/>
    </source>
</evidence>
<dbReference type="PANTHER" id="PTHR10491:SF4">
    <property type="entry name" value="METHIONINE ADENOSYLTRANSFERASE 2 SUBUNIT BETA"/>
    <property type="match status" value="1"/>
</dbReference>
<dbReference type="UniPathway" id="UPA00124"/>
<comment type="function">
    <text evidence="6">Catalyzes the reduction of dTDP-6-deoxy-L-lyxo-4-hexulose to yield dTDP-L-rhamnose.</text>
</comment>
<dbReference type="CDD" id="cd05254">
    <property type="entry name" value="dTDP_HR_like_SDR_e"/>
    <property type="match status" value="1"/>
</dbReference>
<dbReference type="PANTHER" id="PTHR10491">
    <property type="entry name" value="DTDP-4-DEHYDRORHAMNOSE REDUCTASE"/>
    <property type="match status" value="1"/>
</dbReference>
<evidence type="ECO:0000256" key="3">
    <source>
        <dbReference type="ARBA" id="ARBA00012929"/>
    </source>
</evidence>
<evidence type="ECO:0000259" key="8">
    <source>
        <dbReference type="Pfam" id="PF04321"/>
    </source>
</evidence>
<dbReference type="InterPro" id="IPR017853">
    <property type="entry name" value="GH"/>
</dbReference>
<proteinExistence type="inferred from homology"/>
<feature type="region of interest" description="Disordered" evidence="7">
    <location>
        <begin position="1"/>
        <end position="32"/>
    </location>
</feature>
<keyword evidence="6" id="KW-0521">NADP</keyword>
<dbReference type="EMBL" id="FNGE01000003">
    <property type="protein sequence ID" value="SDK82014.1"/>
    <property type="molecule type" value="Genomic_DNA"/>
</dbReference>
<dbReference type="Proteomes" id="UP000199555">
    <property type="component" value="Unassembled WGS sequence"/>
</dbReference>
<evidence type="ECO:0000256" key="2">
    <source>
        <dbReference type="ARBA" id="ARBA00010944"/>
    </source>
</evidence>
<evidence type="ECO:0000313" key="10">
    <source>
        <dbReference type="Proteomes" id="UP000199555"/>
    </source>
</evidence>
<evidence type="ECO:0000256" key="4">
    <source>
        <dbReference type="ARBA" id="ARBA00017099"/>
    </source>
</evidence>
<dbReference type="GO" id="GO:0019305">
    <property type="term" value="P:dTDP-rhamnose biosynthetic process"/>
    <property type="evidence" value="ECO:0007669"/>
    <property type="project" value="UniProtKB-UniPathway"/>
</dbReference>
<dbReference type="AlphaFoldDB" id="A0A1G9F0V0"/>
<evidence type="ECO:0000256" key="7">
    <source>
        <dbReference type="SAM" id="MobiDB-lite"/>
    </source>
</evidence>